<feature type="region of interest" description="Disordered" evidence="4">
    <location>
        <begin position="15"/>
        <end position="220"/>
    </location>
</feature>
<dbReference type="InterPro" id="IPR017930">
    <property type="entry name" value="Myb_dom"/>
</dbReference>
<feature type="domain" description="Myb-like" evidence="5">
    <location>
        <begin position="496"/>
        <end position="536"/>
    </location>
</feature>
<comment type="caution">
    <text evidence="8">The sequence shown here is derived from an EMBL/GenBank/DDBJ whole genome shotgun (WGS) entry which is preliminary data.</text>
</comment>
<feature type="compositionally biased region" description="Basic and acidic residues" evidence="4">
    <location>
        <begin position="261"/>
        <end position="286"/>
    </location>
</feature>
<accession>A0A5D3AUD8</accession>
<dbReference type="AlphaFoldDB" id="A0A5D3AUD8"/>
<evidence type="ECO:0000259" key="6">
    <source>
        <dbReference type="PROSITE" id="PS51293"/>
    </source>
</evidence>
<keyword evidence="3" id="KW-0539">Nucleus</keyword>
<feature type="domain" description="Myb-like" evidence="5">
    <location>
        <begin position="402"/>
        <end position="451"/>
    </location>
</feature>
<evidence type="ECO:0000256" key="3">
    <source>
        <dbReference type="ARBA" id="ARBA00023242"/>
    </source>
</evidence>
<dbReference type="CDD" id="cd00167">
    <property type="entry name" value="SANT"/>
    <property type="match status" value="2"/>
</dbReference>
<feature type="compositionally biased region" description="Low complexity" evidence="4">
    <location>
        <begin position="235"/>
        <end position="249"/>
    </location>
</feature>
<gene>
    <name evidence="8" type="ORF">B9479_005478</name>
</gene>
<dbReference type="InterPro" id="IPR051651">
    <property type="entry name" value="DMTF1_DNA-bind_reg"/>
</dbReference>
<feature type="compositionally biased region" description="Basic residues" evidence="4">
    <location>
        <begin position="134"/>
        <end position="148"/>
    </location>
</feature>
<keyword evidence="9" id="KW-1185">Reference proteome</keyword>
<evidence type="ECO:0000256" key="2">
    <source>
        <dbReference type="ARBA" id="ARBA00023125"/>
    </source>
</evidence>
<proteinExistence type="predicted"/>
<feature type="domain" description="HTH myb-type" evidence="7">
    <location>
        <begin position="402"/>
        <end position="455"/>
    </location>
</feature>
<evidence type="ECO:0000313" key="8">
    <source>
        <dbReference type="EMBL" id="TYJ53859.1"/>
    </source>
</evidence>
<comment type="subcellular location">
    <subcellularLocation>
        <location evidence="1">Nucleus</location>
    </subcellularLocation>
</comment>
<dbReference type="InterPro" id="IPR017884">
    <property type="entry name" value="SANT_dom"/>
</dbReference>
<dbReference type="SMART" id="SM00717">
    <property type="entry name" value="SANT"/>
    <property type="match status" value="3"/>
</dbReference>
<evidence type="ECO:0000313" key="9">
    <source>
        <dbReference type="Proteomes" id="UP000322245"/>
    </source>
</evidence>
<feature type="compositionally biased region" description="Basic residues" evidence="4">
    <location>
        <begin position="75"/>
        <end position="87"/>
    </location>
</feature>
<feature type="compositionally biased region" description="Low complexity" evidence="4">
    <location>
        <begin position="198"/>
        <end position="220"/>
    </location>
</feature>
<sequence>MESIELGVEDLERRYGIILPEGPPQEQDQEQPGEEAGGGKRKRSKEEKERRKSLKAEKRARKESGPQEEAGEGKKNKKDKKAKKAKHKETQTEPVEESNDIPVDISLESPAPALTLAQAIDNSARHAEEEEEKKRKRKQEKKEKKRQAKGKERAVSPAVSEQEPEPEVQHALTSPRTPAPRSTAPTQYGTGKNKKRPLSIAPSSPAPAADRSTSASPALPAATQMVSIDASMVEAALASASSADAAVEPPAKRAKTTKGKTVKENGKAKDKAEKKKDVEPKESDAQLRERLKGEGALDQWLATASIGKTELGRLEKAGVISYTKGKFTETEKIAIRKALEKYEKARRLVHRMSQEEIVEMVMLKVQDAPDKEAVREFWRDIASVLPGRPILNIQPFVRRLIDPYAHKGRWTPAEDALLSRAYAQHPREWKKISALVERTEQDCRDRYLKELEGGEGRVSGRWTGEEVERLEKAVRKVVKGLKSMKAELAGAPIQEEEEEEELVDLMEDVDIPWDLVAKEMGTRSITQCRIKWRDSCSHLASSKGGLEKGDADVRTLAVIKRLRELDYPSEKHIEWSRVHDAPSLLHLTQKDVRNAFSNLKHRLVKANKEGGNFAETLAIMQTIVEKKVQRKQRSGALKEFRSDSVIDESGDEAN</sequence>
<dbReference type="PANTHER" id="PTHR46380:SF2">
    <property type="entry name" value="CYCLIN-D-BINDING MYB-LIKE TRANSCRIPTION FACTOR 1"/>
    <property type="match status" value="1"/>
</dbReference>
<dbReference type="InterPro" id="IPR009057">
    <property type="entry name" value="Homeodomain-like_sf"/>
</dbReference>
<dbReference type="GO" id="GO:0003700">
    <property type="term" value="F:DNA-binding transcription factor activity"/>
    <property type="evidence" value="ECO:0007669"/>
    <property type="project" value="TreeGrafter"/>
</dbReference>
<evidence type="ECO:0000256" key="4">
    <source>
        <dbReference type="SAM" id="MobiDB-lite"/>
    </source>
</evidence>
<dbReference type="GO" id="GO:0005634">
    <property type="term" value="C:nucleus"/>
    <property type="evidence" value="ECO:0007669"/>
    <property type="project" value="UniProtKB-SubCell"/>
</dbReference>
<dbReference type="PROSITE" id="PS51293">
    <property type="entry name" value="SANT"/>
    <property type="match status" value="1"/>
</dbReference>
<dbReference type="InterPro" id="IPR001005">
    <property type="entry name" value="SANT/Myb"/>
</dbReference>
<dbReference type="GO" id="GO:0000976">
    <property type="term" value="F:transcription cis-regulatory region binding"/>
    <property type="evidence" value="ECO:0007669"/>
    <property type="project" value="TreeGrafter"/>
</dbReference>
<dbReference type="PROSITE" id="PS51294">
    <property type="entry name" value="HTH_MYB"/>
    <property type="match status" value="1"/>
</dbReference>
<keyword evidence="2" id="KW-0238">DNA-binding</keyword>
<reference evidence="8 9" key="1">
    <citation type="submission" date="2017-05" db="EMBL/GenBank/DDBJ databases">
        <title>The Genome Sequence of Tsuchiyaea wingfieldii DSM 27421.</title>
        <authorList>
            <person name="Cuomo C."/>
            <person name="Passer A."/>
            <person name="Billmyre B."/>
            <person name="Heitman J."/>
        </authorList>
    </citation>
    <scope>NUCLEOTIDE SEQUENCE [LARGE SCALE GENOMIC DNA]</scope>
    <source>
        <strain evidence="8 9">DSM 27421</strain>
    </source>
</reference>
<feature type="region of interest" description="Disordered" evidence="4">
    <location>
        <begin position="235"/>
        <end position="286"/>
    </location>
</feature>
<evidence type="ECO:0000259" key="7">
    <source>
        <dbReference type="PROSITE" id="PS51294"/>
    </source>
</evidence>
<feature type="region of interest" description="Disordered" evidence="4">
    <location>
        <begin position="631"/>
        <end position="654"/>
    </location>
</feature>
<dbReference type="Proteomes" id="UP000322245">
    <property type="component" value="Unassembled WGS sequence"/>
</dbReference>
<protein>
    <submittedName>
        <fullName evidence="8">Uncharacterized protein</fullName>
    </submittedName>
</protein>
<dbReference type="EMBL" id="NIDF01000075">
    <property type="protein sequence ID" value="TYJ53859.1"/>
    <property type="molecule type" value="Genomic_DNA"/>
</dbReference>
<organism evidence="8 9">
    <name type="scientific">Cryptococcus floricola</name>
    <dbReference type="NCBI Taxonomy" id="2591691"/>
    <lineage>
        <taxon>Eukaryota</taxon>
        <taxon>Fungi</taxon>
        <taxon>Dikarya</taxon>
        <taxon>Basidiomycota</taxon>
        <taxon>Agaricomycotina</taxon>
        <taxon>Tremellomycetes</taxon>
        <taxon>Tremellales</taxon>
        <taxon>Cryptococcaceae</taxon>
        <taxon>Cryptococcus</taxon>
    </lineage>
</organism>
<dbReference type="Gene3D" id="1.10.10.60">
    <property type="entry name" value="Homeodomain-like"/>
    <property type="match status" value="2"/>
</dbReference>
<feature type="compositionally biased region" description="Low complexity" evidence="4">
    <location>
        <begin position="173"/>
        <end position="186"/>
    </location>
</feature>
<name>A0A5D3AUD8_9TREE</name>
<evidence type="ECO:0000256" key="1">
    <source>
        <dbReference type="ARBA" id="ARBA00004123"/>
    </source>
</evidence>
<feature type="compositionally biased region" description="Acidic residues" evidence="4">
    <location>
        <begin position="645"/>
        <end position="654"/>
    </location>
</feature>
<dbReference type="Pfam" id="PF00249">
    <property type="entry name" value="Myb_DNA-binding"/>
    <property type="match status" value="2"/>
</dbReference>
<dbReference type="PANTHER" id="PTHR46380">
    <property type="entry name" value="CYCLIN-D-BINDING MYB-LIKE TRANSCRIPTION FACTOR 1"/>
    <property type="match status" value="1"/>
</dbReference>
<dbReference type="SUPFAM" id="SSF46689">
    <property type="entry name" value="Homeodomain-like"/>
    <property type="match status" value="2"/>
</dbReference>
<feature type="compositionally biased region" description="Basic and acidic residues" evidence="4">
    <location>
        <begin position="44"/>
        <end position="65"/>
    </location>
</feature>
<feature type="domain" description="SANT" evidence="6">
    <location>
        <begin position="405"/>
        <end position="455"/>
    </location>
</feature>
<evidence type="ECO:0000259" key="5">
    <source>
        <dbReference type="PROSITE" id="PS50090"/>
    </source>
</evidence>
<dbReference type="PROSITE" id="PS50090">
    <property type="entry name" value="MYB_LIKE"/>
    <property type="match status" value="2"/>
</dbReference>